<evidence type="ECO:0000313" key="2">
    <source>
        <dbReference type="Proteomes" id="UP000053989"/>
    </source>
</evidence>
<dbReference type="Proteomes" id="UP000053989">
    <property type="component" value="Unassembled WGS sequence"/>
</dbReference>
<evidence type="ECO:0000313" key="1">
    <source>
        <dbReference type="EMBL" id="KIM63239.1"/>
    </source>
</evidence>
<accession>A0A0C3E451</accession>
<dbReference type="AlphaFoldDB" id="A0A0C3E451"/>
<reference evidence="1 2" key="1">
    <citation type="submission" date="2014-04" db="EMBL/GenBank/DDBJ databases">
        <authorList>
            <consortium name="DOE Joint Genome Institute"/>
            <person name="Kuo A."/>
            <person name="Kohler A."/>
            <person name="Nagy L.G."/>
            <person name="Floudas D."/>
            <person name="Copeland A."/>
            <person name="Barry K.W."/>
            <person name="Cichocki N."/>
            <person name="Veneault-Fourrey C."/>
            <person name="LaButti K."/>
            <person name="Lindquist E.A."/>
            <person name="Lipzen A."/>
            <person name="Lundell T."/>
            <person name="Morin E."/>
            <person name="Murat C."/>
            <person name="Sun H."/>
            <person name="Tunlid A."/>
            <person name="Henrissat B."/>
            <person name="Grigoriev I.V."/>
            <person name="Hibbett D.S."/>
            <person name="Martin F."/>
            <person name="Nordberg H.P."/>
            <person name="Cantor M.N."/>
            <person name="Hua S.X."/>
        </authorList>
    </citation>
    <scope>NUCLEOTIDE SEQUENCE [LARGE SCALE GENOMIC DNA]</scope>
    <source>
        <strain evidence="1 2">Foug A</strain>
    </source>
</reference>
<name>A0A0C3E451_9AGAM</name>
<keyword evidence="2" id="KW-1185">Reference proteome</keyword>
<reference evidence="2" key="2">
    <citation type="submission" date="2015-01" db="EMBL/GenBank/DDBJ databases">
        <title>Evolutionary Origins and Diversification of the Mycorrhizal Mutualists.</title>
        <authorList>
            <consortium name="DOE Joint Genome Institute"/>
            <consortium name="Mycorrhizal Genomics Consortium"/>
            <person name="Kohler A."/>
            <person name="Kuo A."/>
            <person name="Nagy L.G."/>
            <person name="Floudas D."/>
            <person name="Copeland A."/>
            <person name="Barry K.W."/>
            <person name="Cichocki N."/>
            <person name="Veneault-Fourrey C."/>
            <person name="LaButti K."/>
            <person name="Lindquist E.A."/>
            <person name="Lipzen A."/>
            <person name="Lundell T."/>
            <person name="Morin E."/>
            <person name="Murat C."/>
            <person name="Riley R."/>
            <person name="Ohm R."/>
            <person name="Sun H."/>
            <person name="Tunlid A."/>
            <person name="Henrissat B."/>
            <person name="Grigoriev I.V."/>
            <person name="Hibbett D.S."/>
            <person name="Martin F."/>
        </authorList>
    </citation>
    <scope>NUCLEOTIDE SEQUENCE [LARGE SCALE GENOMIC DNA]</scope>
    <source>
        <strain evidence="2">Foug A</strain>
    </source>
</reference>
<protein>
    <submittedName>
        <fullName evidence="1">Uncharacterized protein</fullName>
    </submittedName>
</protein>
<dbReference type="HOGENOM" id="CLU_2672559_0_0_1"/>
<proteinExistence type="predicted"/>
<sequence>MQLVSISLALVAHGAPILIVGNQPKSPRNRIKLLFTDYRIYRQTQEENHDVHAAQFVVLKVQKSKSPKERSGNAV</sequence>
<dbReference type="InParanoid" id="A0A0C3E451"/>
<gene>
    <name evidence="1" type="ORF">SCLCIDRAFT_762462</name>
</gene>
<dbReference type="EMBL" id="KN822036">
    <property type="protein sequence ID" value="KIM63239.1"/>
    <property type="molecule type" value="Genomic_DNA"/>
</dbReference>
<organism evidence="1 2">
    <name type="scientific">Scleroderma citrinum Foug A</name>
    <dbReference type="NCBI Taxonomy" id="1036808"/>
    <lineage>
        <taxon>Eukaryota</taxon>
        <taxon>Fungi</taxon>
        <taxon>Dikarya</taxon>
        <taxon>Basidiomycota</taxon>
        <taxon>Agaricomycotina</taxon>
        <taxon>Agaricomycetes</taxon>
        <taxon>Agaricomycetidae</taxon>
        <taxon>Boletales</taxon>
        <taxon>Sclerodermatineae</taxon>
        <taxon>Sclerodermataceae</taxon>
        <taxon>Scleroderma</taxon>
    </lineage>
</organism>